<evidence type="ECO:0000313" key="1">
    <source>
        <dbReference type="EMBL" id="KAI7959309.1"/>
    </source>
</evidence>
<dbReference type="Proteomes" id="UP001060170">
    <property type="component" value="Chromosome 3"/>
</dbReference>
<proteinExistence type="predicted"/>
<gene>
    <name evidence="1" type="ORF">MJO28_003100</name>
</gene>
<feature type="non-terminal residue" evidence="1">
    <location>
        <position position="178"/>
    </location>
</feature>
<comment type="caution">
    <text evidence="1">The sequence shown here is derived from an EMBL/GenBank/DDBJ whole genome shotgun (WGS) entry which is preliminary data.</text>
</comment>
<evidence type="ECO:0000313" key="2">
    <source>
        <dbReference type="Proteomes" id="UP001060170"/>
    </source>
</evidence>
<reference evidence="1 2" key="3">
    <citation type="journal article" date="2022" name="Microbiol. Spectr.">
        <title>Folding features and dynamics of 3D genome architecture in plant fungal pathogens.</title>
        <authorList>
            <person name="Xia C."/>
        </authorList>
    </citation>
    <scope>NUCLEOTIDE SEQUENCE [LARGE SCALE GENOMIC DNA]</scope>
    <source>
        <strain evidence="1 2">93-210</strain>
    </source>
</reference>
<keyword evidence="2" id="KW-1185">Reference proteome</keyword>
<sequence>MIRQFCNHPIFCKKELNISWNWQWQDSAKLVHLVENLKEFLRGGRGIRRPKAVVFSSYVAYLEIIKKAFTEIFLKSMWLIGSLSLLKQDESLAQFRSDQNCNILLASIQAAGVEIDLRCAQNIVILKEPNWNPVTEAQAVDRLYRLGQTHEVHVYRYYIRGTLEKNVGQVQKRKGELA</sequence>
<reference evidence="2" key="2">
    <citation type="journal article" date="2018" name="Mol. Plant Microbe Interact.">
        <title>Genome sequence resources for the wheat stripe rust pathogen (Puccinia striiformis f. sp. tritici) and the barley stripe rust pathogen (Puccinia striiformis f. sp. hordei).</title>
        <authorList>
            <person name="Xia C."/>
            <person name="Wang M."/>
            <person name="Yin C."/>
            <person name="Cornejo O.E."/>
            <person name="Hulbert S.H."/>
            <person name="Chen X."/>
        </authorList>
    </citation>
    <scope>NUCLEOTIDE SEQUENCE [LARGE SCALE GENOMIC DNA]</scope>
    <source>
        <strain evidence="2">93-210</strain>
    </source>
</reference>
<reference evidence="2" key="1">
    <citation type="journal article" date="2018" name="BMC Genomics">
        <title>Genomic insights into host adaptation between the wheat stripe rust pathogen (Puccinia striiformis f. sp. tritici) and the barley stripe rust pathogen (Puccinia striiformis f. sp. hordei).</title>
        <authorList>
            <person name="Xia C."/>
            <person name="Wang M."/>
            <person name="Yin C."/>
            <person name="Cornejo O.E."/>
            <person name="Hulbert S.H."/>
            <person name="Chen X."/>
        </authorList>
    </citation>
    <scope>NUCLEOTIDE SEQUENCE [LARGE SCALE GENOMIC DNA]</scope>
    <source>
        <strain evidence="2">93-210</strain>
    </source>
</reference>
<dbReference type="EMBL" id="CM045867">
    <property type="protein sequence ID" value="KAI7959309.1"/>
    <property type="molecule type" value="Genomic_DNA"/>
</dbReference>
<organism evidence="1 2">
    <name type="scientific">Puccinia striiformis f. sp. tritici</name>
    <dbReference type="NCBI Taxonomy" id="168172"/>
    <lineage>
        <taxon>Eukaryota</taxon>
        <taxon>Fungi</taxon>
        <taxon>Dikarya</taxon>
        <taxon>Basidiomycota</taxon>
        <taxon>Pucciniomycotina</taxon>
        <taxon>Pucciniomycetes</taxon>
        <taxon>Pucciniales</taxon>
        <taxon>Pucciniaceae</taxon>
        <taxon>Puccinia</taxon>
    </lineage>
</organism>
<accession>A0ACC0ESC9</accession>
<name>A0ACC0ESC9_9BASI</name>
<protein>
    <submittedName>
        <fullName evidence="1">Uncharacterized protein</fullName>
    </submittedName>
</protein>